<feature type="transmembrane region" description="Helical" evidence="23">
    <location>
        <begin position="377"/>
        <end position="395"/>
    </location>
</feature>
<dbReference type="PROSITE" id="PS50262">
    <property type="entry name" value="G_PROTEIN_RECEP_F1_2"/>
    <property type="match status" value="1"/>
</dbReference>
<name>A0AAV9R187_9TELE</name>
<comment type="caution">
    <text evidence="26">The sequence shown here is derived from an EMBL/GenBank/DDBJ whole genome shotgun (WGS) entry which is preliminary data.</text>
</comment>
<proteinExistence type="inferred from homology"/>
<evidence type="ECO:0000256" key="23">
    <source>
        <dbReference type="SAM" id="Phobius"/>
    </source>
</evidence>
<evidence type="ECO:0000259" key="24">
    <source>
        <dbReference type="PROSITE" id="PS50105"/>
    </source>
</evidence>
<dbReference type="CDD" id="cd15397">
    <property type="entry name" value="7tmA_NPY4R"/>
    <property type="match status" value="1"/>
</dbReference>
<dbReference type="GO" id="GO:0005789">
    <property type="term" value="C:endoplasmic reticulum membrane"/>
    <property type="evidence" value="ECO:0007669"/>
    <property type="project" value="TreeGrafter"/>
</dbReference>
<comment type="catalytic activity">
    <reaction evidence="16">
        <text>N-hexadecanoyl-(4R)-hydroxysphinganine + a 1,2-diacyl-sn-glycero-3-phosphoethanolamine = N-hexadecanoyl-(4R)-hydroxysphinganine-1-phosphoethanolamine + a 1,2-diacyl-sn-glycerol</text>
        <dbReference type="Rhea" id="RHEA:42144"/>
        <dbReference type="ChEBI" id="CHEBI:17815"/>
        <dbReference type="ChEBI" id="CHEBI:64612"/>
        <dbReference type="ChEBI" id="CHEBI:65107"/>
        <dbReference type="ChEBI" id="CHEBI:78656"/>
    </reaction>
    <physiologicalReaction direction="left-to-right" evidence="16">
        <dbReference type="Rhea" id="RHEA:42145"/>
    </physiologicalReaction>
</comment>
<evidence type="ECO:0000256" key="11">
    <source>
        <dbReference type="ARBA" id="ARBA00023170"/>
    </source>
</evidence>
<comment type="catalytic activity">
    <reaction evidence="15">
        <text>an N-acyl-(4R)-4-hydroxysphinganine + a 1,2-diacyl-sn-glycero-3-phosphoethanolamine = an N-acyl-(4R)-4-hydroxysphinganine-1-phosphoethanolamine + a 1,2-diacyl-sn-glycerol</text>
        <dbReference type="Rhea" id="RHEA:42148"/>
        <dbReference type="ChEBI" id="CHEBI:17815"/>
        <dbReference type="ChEBI" id="CHEBI:31998"/>
        <dbReference type="ChEBI" id="CHEBI:64612"/>
        <dbReference type="ChEBI" id="CHEBI:78657"/>
    </reaction>
    <physiologicalReaction direction="left-to-right" evidence="15">
        <dbReference type="Rhea" id="RHEA:42149"/>
    </physiologicalReaction>
</comment>
<evidence type="ECO:0000256" key="16">
    <source>
        <dbReference type="ARBA" id="ARBA00052723"/>
    </source>
</evidence>
<comment type="similarity">
    <text evidence="2">Belongs to the sphingomyelin synthase family.</text>
</comment>
<dbReference type="InterPro" id="IPR013761">
    <property type="entry name" value="SAM/pointed_sf"/>
</dbReference>
<dbReference type="PRINTS" id="PR01012">
    <property type="entry name" value="NRPEPTIDEYR"/>
</dbReference>
<dbReference type="PANTHER" id="PTHR21290">
    <property type="entry name" value="SPHINGOMYELIN SYNTHETASE"/>
    <property type="match status" value="1"/>
</dbReference>
<dbReference type="InterPro" id="IPR000276">
    <property type="entry name" value="GPCR_Rhodpsn"/>
</dbReference>
<dbReference type="PRINTS" id="PR01015">
    <property type="entry name" value="NRPEPTIDEY4R"/>
</dbReference>
<dbReference type="FunFam" id="1.10.150.50:FF:000037">
    <property type="entry name" value="sphingomyelin synthase-related protein 1 isoform X1"/>
    <property type="match status" value="1"/>
</dbReference>
<dbReference type="GO" id="GO:0046513">
    <property type="term" value="P:ceramide biosynthetic process"/>
    <property type="evidence" value="ECO:0007669"/>
    <property type="project" value="TreeGrafter"/>
</dbReference>
<dbReference type="CDD" id="cd09515">
    <property type="entry name" value="SAM_SGMS1-like"/>
    <property type="match status" value="1"/>
</dbReference>
<evidence type="ECO:0000256" key="9">
    <source>
        <dbReference type="ARBA" id="ARBA00023098"/>
    </source>
</evidence>
<sequence>MLPSCLRQVGHDTVLGVEKQAESCSETSSSTVTLGLLSRMSELDDRVSAWSSNRVAQWLQEEGFGQYVGLLCTQHRIDGLSLLALIEADLRGPPLSLTVLGDIKRLTVALRRLQRENKPELEELGLWPLVSLSAVLELGAPRAEWSCDGAERRGCNVADPLCNGTVLRLRNSSSLGCVPGAVLCQTHSNGRFQQPMAGRLDPEVWKTVISSIYVFLVCGLTSFVMVVVHERVPDMRTYPPLPDIFLDSVPRIPWAFVMAEACGLILCYMFLLILLLHKHRSILLRRLCSLMGTVFLLRCCTMFVTSLSVPGQHLKCASLSYGDTWAKIQRAMAIWSGFGMTLTGVQTCGDYMFSGHTVVITLLNFFVTEYTPRNWNLIHTISWVLNLFGIFFILAAHEHYSIDVFIAFYITTRLFLYYHTLANTRAYQHSRRARIWFPMFSFFECNVNGPVPNHIPDEGTVDVPEKCELVIDEDSSSAKILQKDALAMMMFSSFFNSPPCGLTPVQSIIFCLQGITETLNSASATYWNGWLDLERFSDMSFSANTSPSSLPTSPLLFNGSNSSQTLLWEKENASHESVQLWPENKTLLISDLFALEQEEQCHMSPILTTCLVVWYSATMVLGLVGNIGLICIITHRREKVNVTSIFICNLSFSDILVCVFCLPFTVIYTLMDHWVFGSLLCRLVPFVQCVSVTVSVLSLVFIALERHQLIINPSGWKPSIPQAYMAVIFIWILASFTSTPFLAFQLLTNEPYTNVVLPLHPQLSPHVYLNASPPQLVSSTYKNSSVPLNVYRSLFSYVPASPHMEACVEHWPSHEHRVAYTTWLLLFQYCGPLLLVLLCYIRVFVRLHHRKDMLDRARTPENQRMTNSRRINIMLVALMTAFALCWLPLTIFNVLADWNLEALPVCHHNLLFSLCHLLAMSSTCINPIIYGFLNSNFRQEVREVLLHCRCFPQEGESEHFPMSTVHMEMSRTSVPLQCRSNSV</sequence>
<evidence type="ECO:0000256" key="1">
    <source>
        <dbReference type="ARBA" id="ARBA00004141"/>
    </source>
</evidence>
<evidence type="ECO:0000256" key="17">
    <source>
        <dbReference type="ARBA" id="ARBA00052803"/>
    </source>
</evidence>
<keyword evidence="5 22" id="KW-0812">Transmembrane</keyword>
<dbReference type="PROSITE" id="PS50105">
    <property type="entry name" value="SAM_DOMAIN"/>
    <property type="match status" value="1"/>
</dbReference>
<keyword evidence="27" id="KW-1185">Reference proteome</keyword>
<dbReference type="InterPro" id="IPR001933">
    <property type="entry name" value="NPY4_rcpt"/>
</dbReference>
<feature type="transmembrane region" description="Helical" evidence="23">
    <location>
        <begin position="252"/>
        <end position="275"/>
    </location>
</feature>
<comment type="subcellular location">
    <subcellularLocation>
        <location evidence="1">Membrane</location>
        <topology evidence="1">Multi-pass membrane protein</topology>
    </subcellularLocation>
</comment>
<organism evidence="26 27">
    <name type="scientific">Crenichthys baileyi</name>
    <name type="common">White River springfish</name>
    <dbReference type="NCBI Taxonomy" id="28760"/>
    <lineage>
        <taxon>Eukaryota</taxon>
        <taxon>Metazoa</taxon>
        <taxon>Chordata</taxon>
        <taxon>Craniata</taxon>
        <taxon>Vertebrata</taxon>
        <taxon>Euteleostomi</taxon>
        <taxon>Actinopterygii</taxon>
        <taxon>Neopterygii</taxon>
        <taxon>Teleostei</taxon>
        <taxon>Neoteleostei</taxon>
        <taxon>Acanthomorphata</taxon>
        <taxon>Ovalentaria</taxon>
        <taxon>Atherinomorphae</taxon>
        <taxon>Cyprinodontiformes</taxon>
        <taxon>Goodeidae</taxon>
        <taxon>Crenichthys</taxon>
    </lineage>
</organism>
<dbReference type="Pfam" id="PF00001">
    <property type="entry name" value="7tm_1"/>
    <property type="match status" value="2"/>
</dbReference>
<feature type="transmembrane region" description="Helical" evidence="23">
    <location>
        <begin position="683"/>
        <end position="704"/>
    </location>
</feature>
<evidence type="ECO:0000256" key="15">
    <source>
        <dbReference type="ARBA" id="ARBA00051872"/>
    </source>
</evidence>
<feature type="transmembrane region" description="Helical" evidence="23">
    <location>
        <begin position="871"/>
        <end position="891"/>
    </location>
</feature>
<evidence type="ECO:0000259" key="25">
    <source>
        <dbReference type="PROSITE" id="PS50262"/>
    </source>
</evidence>
<evidence type="ECO:0000256" key="7">
    <source>
        <dbReference type="ARBA" id="ARBA00022989"/>
    </source>
</evidence>
<dbReference type="PANTHER" id="PTHR21290:SF25">
    <property type="entry name" value="SPHINGOMYELIN SYNTHASE-RELATED PROTEIN 1"/>
    <property type="match status" value="1"/>
</dbReference>
<keyword evidence="12 22" id="KW-0807">Transducer</keyword>
<feature type="transmembrane region" description="Helical" evidence="23">
    <location>
        <begin position="612"/>
        <end position="633"/>
    </location>
</feature>
<dbReference type="InterPro" id="IPR000611">
    <property type="entry name" value="NPY_rcpt"/>
</dbReference>
<dbReference type="GO" id="GO:0000139">
    <property type="term" value="C:Golgi membrane"/>
    <property type="evidence" value="ECO:0007669"/>
    <property type="project" value="TreeGrafter"/>
</dbReference>
<evidence type="ECO:0000256" key="19">
    <source>
        <dbReference type="ARBA" id="ARBA00068267"/>
    </source>
</evidence>
<dbReference type="SMART" id="SM01381">
    <property type="entry name" value="7TM_GPCR_Srsx"/>
    <property type="match status" value="1"/>
</dbReference>
<dbReference type="SUPFAM" id="SSF47769">
    <property type="entry name" value="SAM/Pointed domain"/>
    <property type="match status" value="1"/>
</dbReference>
<evidence type="ECO:0000256" key="22">
    <source>
        <dbReference type="RuleBase" id="RU000688"/>
    </source>
</evidence>
<evidence type="ECO:0000256" key="13">
    <source>
        <dbReference type="ARBA" id="ARBA00049904"/>
    </source>
</evidence>
<feature type="transmembrane region" description="Helical" evidence="23">
    <location>
        <begin position="212"/>
        <end position="232"/>
    </location>
</feature>
<evidence type="ECO:0000256" key="10">
    <source>
        <dbReference type="ARBA" id="ARBA00023136"/>
    </source>
</evidence>
<dbReference type="InterPro" id="IPR045221">
    <property type="entry name" value="Sphingomyelin_synth-like"/>
</dbReference>
<keyword evidence="6" id="KW-0746">Sphingolipid metabolism</keyword>
<evidence type="ECO:0000256" key="21">
    <source>
        <dbReference type="ARBA" id="ARBA00083488"/>
    </source>
</evidence>
<keyword evidence="7 23" id="KW-1133">Transmembrane helix</keyword>
<evidence type="ECO:0000256" key="2">
    <source>
        <dbReference type="ARBA" id="ARBA00005441"/>
    </source>
</evidence>
<dbReference type="Pfam" id="PF14360">
    <property type="entry name" value="PAP2_C"/>
    <property type="match status" value="1"/>
</dbReference>
<dbReference type="InterPro" id="IPR017452">
    <property type="entry name" value="GPCR_Rhodpsn_7TM"/>
</dbReference>
<dbReference type="PRINTS" id="PR00237">
    <property type="entry name" value="GPCRRHODOPSN"/>
</dbReference>
<feature type="transmembrane region" description="Helical" evidence="23">
    <location>
        <begin position="823"/>
        <end position="845"/>
    </location>
</feature>
<keyword evidence="11 22" id="KW-0675">Receptor</keyword>
<feature type="transmembrane region" description="Helical" evidence="23">
    <location>
        <begin position="287"/>
        <end position="309"/>
    </location>
</feature>
<dbReference type="SUPFAM" id="SSF81321">
    <property type="entry name" value="Family A G protein-coupled receptor-like"/>
    <property type="match status" value="1"/>
</dbReference>
<evidence type="ECO:0000256" key="6">
    <source>
        <dbReference type="ARBA" id="ARBA00022919"/>
    </source>
</evidence>
<evidence type="ECO:0000313" key="27">
    <source>
        <dbReference type="Proteomes" id="UP001311232"/>
    </source>
</evidence>
<comment type="catalytic activity">
    <reaction evidence="14">
        <text>an N-acylsphinganine + a 1,2-diacyl-sn-glycero-3-phosphoethanolamine = an N-acylsphinganine-1-phosphoethanolamine + a 1,2-diacyl-sn-glycerol</text>
        <dbReference type="Rhea" id="RHEA:42136"/>
        <dbReference type="ChEBI" id="CHEBI:17815"/>
        <dbReference type="ChEBI" id="CHEBI:31488"/>
        <dbReference type="ChEBI" id="CHEBI:64612"/>
        <dbReference type="ChEBI" id="CHEBI:78655"/>
    </reaction>
    <physiologicalReaction direction="left-to-right" evidence="14">
        <dbReference type="Rhea" id="RHEA:42137"/>
    </physiologicalReaction>
</comment>
<evidence type="ECO:0000256" key="3">
    <source>
        <dbReference type="ARBA" id="ARBA00010663"/>
    </source>
</evidence>
<feature type="transmembrane region" description="Helical" evidence="23">
    <location>
        <begin position="724"/>
        <end position="747"/>
    </location>
</feature>
<dbReference type="GO" id="GO:0004983">
    <property type="term" value="F:neuropeptide Y receptor activity"/>
    <property type="evidence" value="ECO:0007669"/>
    <property type="project" value="InterPro"/>
</dbReference>
<dbReference type="AlphaFoldDB" id="A0AAV9R187"/>
<dbReference type="GO" id="GO:0005886">
    <property type="term" value="C:plasma membrane"/>
    <property type="evidence" value="ECO:0007669"/>
    <property type="project" value="TreeGrafter"/>
</dbReference>
<keyword evidence="8 22" id="KW-0297">G-protein coupled receptor</keyword>
<accession>A0AAV9R187</accession>
<dbReference type="GO" id="GO:0047493">
    <property type="term" value="F:ceramide cholinephosphotransferase activity"/>
    <property type="evidence" value="ECO:0007669"/>
    <property type="project" value="TreeGrafter"/>
</dbReference>
<dbReference type="Gene3D" id="1.20.1070.10">
    <property type="entry name" value="Rhodopsin 7-helix transmembrane proteins"/>
    <property type="match status" value="1"/>
</dbReference>
<dbReference type="Proteomes" id="UP001311232">
    <property type="component" value="Unassembled WGS sequence"/>
</dbReference>
<feature type="domain" description="SAM" evidence="24">
    <location>
        <begin position="50"/>
        <end position="116"/>
    </location>
</feature>
<dbReference type="Gene3D" id="1.10.150.50">
    <property type="entry name" value="Transcription Factor, Ets-1"/>
    <property type="match status" value="1"/>
</dbReference>
<keyword evidence="9" id="KW-0443">Lipid metabolism</keyword>
<comment type="catalytic activity">
    <reaction evidence="13">
        <text>an N-acylsphing-4-enine + a 1,2-diacyl-sn-glycero-3-phosphoethanolamine = an N-acylsphing-4-enine 1-phosphoethanolamine + a 1,2-diacyl-sn-glycerol</text>
        <dbReference type="Rhea" id="RHEA:36079"/>
        <dbReference type="ChEBI" id="CHEBI:17815"/>
        <dbReference type="ChEBI" id="CHEBI:52639"/>
        <dbReference type="ChEBI" id="CHEBI:64612"/>
        <dbReference type="ChEBI" id="CHEBI:73203"/>
    </reaction>
    <physiologicalReaction direction="left-to-right" evidence="13">
        <dbReference type="Rhea" id="RHEA:36080"/>
    </physiologicalReaction>
</comment>
<feature type="transmembrane region" description="Helical" evidence="23">
    <location>
        <begin position="645"/>
        <end position="671"/>
    </location>
</feature>
<evidence type="ECO:0000256" key="5">
    <source>
        <dbReference type="ARBA" id="ARBA00022692"/>
    </source>
</evidence>
<feature type="domain" description="G-protein coupled receptors family 1 profile" evidence="25">
    <location>
        <begin position="625"/>
        <end position="930"/>
    </location>
</feature>
<gene>
    <name evidence="26" type="ORF">CRENBAI_014201</name>
</gene>
<evidence type="ECO:0000313" key="26">
    <source>
        <dbReference type="EMBL" id="KAK5602317.1"/>
    </source>
</evidence>
<protein>
    <recommendedName>
        <fullName evidence="19">Sphingomyelin synthase-related protein 1</fullName>
    </recommendedName>
    <alternativeName>
        <fullName evidence="21">Ceramide phosphoethanolamine synthase</fullName>
    </alternativeName>
    <alternativeName>
        <fullName evidence="20">Sterile alpha motif domain-containing protein 8</fullName>
    </alternativeName>
</protein>
<evidence type="ECO:0000256" key="18">
    <source>
        <dbReference type="ARBA" id="ARBA00057029"/>
    </source>
</evidence>
<dbReference type="Pfam" id="PF00536">
    <property type="entry name" value="SAM_1"/>
    <property type="match status" value="1"/>
</dbReference>
<keyword evidence="4" id="KW-0808">Transferase</keyword>
<evidence type="ECO:0000256" key="14">
    <source>
        <dbReference type="ARBA" id="ARBA00050740"/>
    </source>
</evidence>
<comment type="function">
    <text evidence="18">Synthesizes sphingolipids through transfer of a phosphatidyl head group from a glycerophospholipid on to the primary hydroxyl of a ceramide in the lumen of the endoplasmic reticulum. Catalyzes the synthesis of ceramide phosphoethanolamines (CPEs) (such as N-acylsphing-4-enine 1-phosphoethanolamine) by transferring phosphoethanolamine head group, which is smaller and more hydrophilic than the phosphocholine (PC) headgroup transferred in the canonical sphingomyelin synthesis (SMS) reaction by SMS1 or SMS2, from a phosphatidylethanolamine (1,2-diacyl-sn-glycero-3-phosphoethanolamine, PE) to a ceramide (such as N-acylsphing-4-enine). The larger PC prevents an efficient fit in the enzyme's catalytic pocket, leading to little or no SMS activity. In vitro, in the absence of ceramide, it has PLC activity with preference for phosphatidylinositol and phosphatidic acid, but also hydrolyzes phosphatidylethanolamine.</text>
</comment>
<dbReference type="SMART" id="SM00454">
    <property type="entry name" value="SAM"/>
    <property type="match status" value="1"/>
</dbReference>
<reference evidence="26 27" key="1">
    <citation type="submission" date="2021-06" db="EMBL/GenBank/DDBJ databases">
        <authorList>
            <person name="Palmer J.M."/>
        </authorList>
    </citation>
    <scope>NUCLEOTIDE SEQUENCE [LARGE SCALE GENOMIC DNA]</scope>
    <source>
        <strain evidence="26 27">MEX-2019</strain>
        <tissue evidence="26">Muscle</tissue>
    </source>
</reference>
<evidence type="ECO:0000256" key="20">
    <source>
        <dbReference type="ARBA" id="ARBA00079545"/>
    </source>
</evidence>
<keyword evidence="10 23" id="KW-0472">Membrane</keyword>
<dbReference type="PROSITE" id="PS00237">
    <property type="entry name" value="G_PROTEIN_RECEP_F1_1"/>
    <property type="match status" value="1"/>
</dbReference>
<feature type="transmembrane region" description="Helical" evidence="23">
    <location>
        <begin position="402"/>
        <end position="421"/>
    </location>
</feature>
<dbReference type="GO" id="GO:0033188">
    <property type="term" value="F:sphingomyelin synthase activity"/>
    <property type="evidence" value="ECO:0007669"/>
    <property type="project" value="TreeGrafter"/>
</dbReference>
<evidence type="ECO:0000256" key="4">
    <source>
        <dbReference type="ARBA" id="ARBA00022679"/>
    </source>
</evidence>
<comment type="similarity">
    <text evidence="3 22">Belongs to the G-protein coupled receptor 1 family.</text>
</comment>
<evidence type="ECO:0000256" key="12">
    <source>
        <dbReference type="ARBA" id="ARBA00023224"/>
    </source>
</evidence>
<feature type="transmembrane region" description="Helical" evidence="23">
    <location>
        <begin position="911"/>
        <end position="933"/>
    </location>
</feature>
<dbReference type="InterPro" id="IPR001660">
    <property type="entry name" value="SAM"/>
</dbReference>
<dbReference type="InterPro" id="IPR025749">
    <property type="entry name" value="Sphingomyelin_synth-like_dom"/>
</dbReference>
<dbReference type="EMBL" id="JAHHUM010002621">
    <property type="protein sequence ID" value="KAK5602317.1"/>
    <property type="molecule type" value="Genomic_DNA"/>
</dbReference>
<comment type="catalytic activity">
    <reaction evidence="17">
        <text>N-hexadecanoylsphinganine + a 1,2-diacyl-sn-glycero-3-phosphoethanolamine = N-hexadecanoyl-sphinganine-1-phosphoethanolamine + a 1,2-diacyl-sn-glycerol</text>
        <dbReference type="Rhea" id="RHEA:42128"/>
        <dbReference type="ChEBI" id="CHEBI:17815"/>
        <dbReference type="ChEBI" id="CHEBI:64612"/>
        <dbReference type="ChEBI" id="CHEBI:67042"/>
        <dbReference type="ChEBI" id="CHEBI:78654"/>
    </reaction>
    <physiologicalReaction direction="left-to-right" evidence="17">
        <dbReference type="Rhea" id="RHEA:42129"/>
    </physiologicalReaction>
</comment>
<evidence type="ECO:0000256" key="8">
    <source>
        <dbReference type="ARBA" id="ARBA00023040"/>
    </source>
</evidence>